<protein>
    <submittedName>
        <fullName evidence="2">Uncharacterized protein</fullName>
    </submittedName>
</protein>
<comment type="caution">
    <text evidence="2">The sequence shown here is derived from an EMBL/GenBank/DDBJ whole genome shotgun (WGS) entry which is preliminary data.</text>
</comment>
<dbReference type="AlphaFoldDB" id="A0A1G2USC3"/>
<feature type="transmembrane region" description="Helical" evidence="1">
    <location>
        <begin position="42"/>
        <end position="58"/>
    </location>
</feature>
<organism evidence="2 3">
    <name type="scientific">Candidatus Zambryskibacteria bacterium RIFCSPLOWO2_12_FULL_39_23</name>
    <dbReference type="NCBI Taxonomy" id="1802776"/>
    <lineage>
        <taxon>Bacteria</taxon>
        <taxon>Candidatus Zambryskiibacteriota</taxon>
    </lineage>
</organism>
<evidence type="ECO:0000313" key="2">
    <source>
        <dbReference type="EMBL" id="OHB12279.1"/>
    </source>
</evidence>
<feature type="transmembrane region" description="Helical" evidence="1">
    <location>
        <begin position="7"/>
        <end position="36"/>
    </location>
</feature>
<evidence type="ECO:0000256" key="1">
    <source>
        <dbReference type="SAM" id="Phobius"/>
    </source>
</evidence>
<gene>
    <name evidence="2" type="ORF">A3G99_00765</name>
</gene>
<evidence type="ECO:0000313" key="3">
    <source>
        <dbReference type="Proteomes" id="UP000176558"/>
    </source>
</evidence>
<keyword evidence="1" id="KW-0472">Membrane</keyword>
<accession>A0A1G2USC3</accession>
<name>A0A1G2USC3_9BACT</name>
<feature type="transmembrane region" description="Helical" evidence="1">
    <location>
        <begin position="70"/>
        <end position="88"/>
    </location>
</feature>
<keyword evidence="1" id="KW-1133">Transmembrane helix</keyword>
<dbReference type="Proteomes" id="UP000176558">
    <property type="component" value="Unassembled WGS sequence"/>
</dbReference>
<dbReference type="EMBL" id="MHWT01000019">
    <property type="protein sequence ID" value="OHB12279.1"/>
    <property type="molecule type" value="Genomic_DNA"/>
</dbReference>
<reference evidence="2 3" key="1">
    <citation type="journal article" date="2016" name="Nat. Commun.">
        <title>Thousands of microbial genomes shed light on interconnected biogeochemical processes in an aquifer system.</title>
        <authorList>
            <person name="Anantharaman K."/>
            <person name="Brown C.T."/>
            <person name="Hug L.A."/>
            <person name="Sharon I."/>
            <person name="Castelle C.J."/>
            <person name="Probst A.J."/>
            <person name="Thomas B.C."/>
            <person name="Singh A."/>
            <person name="Wilkins M.J."/>
            <person name="Karaoz U."/>
            <person name="Brodie E.L."/>
            <person name="Williams K.H."/>
            <person name="Hubbard S.S."/>
            <person name="Banfield J.F."/>
        </authorList>
    </citation>
    <scope>NUCLEOTIDE SEQUENCE [LARGE SCALE GENOMIC DNA]</scope>
</reference>
<keyword evidence="1" id="KW-0812">Transmembrane</keyword>
<proteinExistence type="predicted"/>
<sequence length="89" mass="10463">MIKKFKISYIVFILSVLSIILLALNFFSIGMTIVGLWDFSKYYIPIIISLLLVDRLLNKNINTKYFKMSIILNLVYIVIILVEVINFHY</sequence>